<feature type="compositionally biased region" description="Polar residues" evidence="2">
    <location>
        <begin position="156"/>
        <end position="170"/>
    </location>
</feature>
<dbReference type="InterPro" id="IPR001878">
    <property type="entry name" value="Znf_CCHC"/>
</dbReference>
<accession>A0A8S4BUP2</accession>
<evidence type="ECO:0000256" key="2">
    <source>
        <dbReference type="SAM" id="MobiDB-lite"/>
    </source>
</evidence>
<organism evidence="4 5">
    <name type="scientific">Menidia menidia</name>
    <name type="common">Atlantic silverside</name>
    <dbReference type="NCBI Taxonomy" id="238744"/>
    <lineage>
        <taxon>Eukaryota</taxon>
        <taxon>Metazoa</taxon>
        <taxon>Chordata</taxon>
        <taxon>Craniata</taxon>
        <taxon>Vertebrata</taxon>
        <taxon>Euteleostomi</taxon>
        <taxon>Actinopterygii</taxon>
        <taxon>Neopterygii</taxon>
        <taxon>Teleostei</taxon>
        <taxon>Neoteleostei</taxon>
        <taxon>Acanthomorphata</taxon>
        <taxon>Ovalentaria</taxon>
        <taxon>Atherinomorphae</taxon>
        <taxon>Atheriniformes</taxon>
        <taxon>Atherinopsidae</taxon>
        <taxon>Menidiinae</taxon>
        <taxon>Menidia</taxon>
    </lineage>
</organism>
<evidence type="ECO:0000256" key="1">
    <source>
        <dbReference type="PROSITE-ProRule" id="PRU00047"/>
    </source>
</evidence>
<dbReference type="OrthoDB" id="115435at2759"/>
<feature type="region of interest" description="Disordered" evidence="2">
    <location>
        <begin position="192"/>
        <end position="224"/>
    </location>
</feature>
<dbReference type="EMBL" id="CAJRST010036666">
    <property type="protein sequence ID" value="CAG5993060.1"/>
    <property type="molecule type" value="Genomic_DNA"/>
</dbReference>
<evidence type="ECO:0000259" key="3">
    <source>
        <dbReference type="PROSITE" id="PS50158"/>
    </source>
</evidence>
<feature type="domain" description="CCHC-type" evidence="3">
    <location>
        <begin position="234"/>
        <end position="247"/>
    </location>
</feature>
<dbReference type="Proteomes" id="UP000677803">
    <property type="component" value="Unassembled WGS sequence"/>
</dbReference>
<keyword evidence="5" id="KW-1185">Reference proteome</keyword>
<reference evidence="4" key="1">
    <citation type="submission" date="2021-05" db="EMBL/GenBank/DDBJ databases">
        <authorList>
            <person name="Tigano A."/>
        </authorList>
    </citation>
    <scope>NUCLEOTIDE SEQUENCE</scope>
</reference>
<evidence type="ECO:0000313" key="4">
    <source>
        <dbReference type="EMBL" id="CAG5993060.1"/>
    </source>
</evidence>
<proteinExistence type="predicted"/>
<comment type="caution">
    <text evidence="4">The sequence shown here is derived from an EMBL/GenBank/DDBJ whole genome shotgun (WGS) entry which is preliminary data.</text>
</comment>
<dbReference type="PROSITE" id="PS50158">
    <property type="entry name" value="ZF_CCHC"/>
    <property type="match status" value="1"/>
</dbReference>
<gene>
    <name evidence="4" type="ORF">MMEN_LOCUS17757</name>
</gene>
<dbReference type="InterPro" id="IPR035979">
    <property type="entry name" value="RBD_domain_sf"/>
</dbReference>
<sequence length="276" mass="30913">MDEFQNLDVKIPNCVLVEGISDEDDKEEVFDFLKQYGKITKTEIISEVDSEFEGQFVVEFSSGTAVAELRSILPYSFKSAEKSDTFFIYELAVVYAEHLARNKTHSYLLDLQKLAKHSGMDLAEVLKSTMTQIGQSVDELHSAAKMEDPDEKSEVTAATMTKEPTSSTATDPIVPRLRKQLTDVQRQLAKLTSTTTQPRITSQPKVTHSKQGVKGGNIVTSQQSPPVQVKPGYCFRCGENGHIKPQCNNEPNPALVARKRKQFAQRQQNVFQKKLN</sequence>
<name>A0A8S4BUP2_9TELE</name>
<keyword evidence="1" id="KW-0862">Zinc</keyword>
<dbReference type="GO" id="GO:0008270">
    <property type="term" value="F:zinc ion binding"/>
    <property type="evidence" value="ECO:0007669"/>
    <property type="project" value="UniProtKB-KW"/>
</dbReference>
<keyword evidence="1" id="KW-0479">Metal-binding</keyword>
<dbReference type="SUPFAM" id="SSF57756">
    <property type="entry name" value="Retrovirus zinc finger-like domains"/>
    <property type="match status" value="1"/>
</dbReference>
<dbReference type="GO" id="GO:0003676">
    <property type="term" value="F:nucleic acid binding"/>
    <property type="evidence" value="ECO:0007669"/>
    <property type="project" value="InterPro"/>
</dbReference>
<feature type="compositionally biased region" description="Polar residues" evidence="2">
    <location>
        <begin position="192"/>
        <end position="210"/>
    </location>
</feature>
<protein>
    <submittedName>
        <fullName evidence="4">(Atlantic silverside) hypothetical protein</fullName>
    </submittedName>
</protein>
<dbReference type="InterPro" id="IPR036875">
    <property type="entry name" value="Znf_CCHC_sf"/>
</dbReference>
<dbReference type="CDD" id="cd00590">
    <property type="entry name" value="RRM_SF"/>
    <property type="match status" value="1"/>
</dbReference>
<keyword evidence="1" id="KW-0863">Zinc-finger</keyword>
<dbReference type="SUPFAM" id="SSF54928">
    <property type="entry name" value="RNA-binding domain, RBD"/>
    <property type="match status" value="1"/>
</dbReference>
<evidence type="ECO:0000313" key="5">
    <source>
        <dbReference type="Proteomes" id="UP000677803"/>
    </source>
</evidence>
<dbReference type="AlphaFoldDB" id="A0A8S4BUP2"/>
<feature type="region of interest" description="Disordered" evidence="2">
    <location>
        <begin position="143"/>
        <end position="170"/>
    </location>
</feature>